<name>K6WX36_9MICO</name>
<sequence>MGGDVVQVMAADEGAVCAPADGPPDGFMTAEMIASALAKVTGKRAIPASTIRGMASRDQLPAPTSRKWGRRNLWSSEEIQEWLAQRQARHVPRATVRQIQRRLTILDEQARASGNDARLKQAVRSAYRRGLSFQQIADAIKVKNGDHHPSREAVRLRFSPYL</sequence>
<dbReference type="eggNOG" id="ENOG5031QUE">
    <property type="taxonomic scope" value="Bacteria"/>
</dbReference>
<keyword evidence="2" id="KW-1185">Reference proteome</keyword>
<reference evidence="1 2" key="1">
    <citation type="submission" date="2012-08" db="EMBL/GenBank/DDBJ databases">
        <title>Whole genome shotgun sequence of Kineosphaera limosa NBRC 100340.</title>
        <authorList>
            <person name="Yoshida I."/>
            <person name="Isaki S."/>
            <person name="Hosoyama A."/>
            <person name="Tsuchikane K."/>
            <person name="Katsumata H."/>
            <person name="Ando Y."/>
            <person name="Ohji S."/>
            <person name="Hamada M."/>
            <person name="Tamura T."/>
            <person name="Yamazoe A."/>
            <person name="Yamazaki S."/>
            <person name="Fujita N."/>
        </authorList>
    </citation>
    <scope>NUCLEOTIDE SEQUENCE [LARGE SCALE GENOMIC DNA]</scope>
    <source>
        <strain evidence="1 2">NBRC 100340</strain>
    </source>
</reference>
<dbReference type="Proteomes" id="UP000008366">
    <property type="component" value="Unassembled WGS sequence"/>
</dbReference>
<organism evidence="1 2">
    <name type="scientific">Kineosphaera limosa NBRC 100340</name>
    <dbReference type="NCBI Taxonomy" id="1184609"/>
    <lineage>
        <taxon>Bacteria</taxon>
        <taxon>Bacillati</taxon>
        <taxon>Actinomycetota</taxon>
        <taxon>Actinomycetes</taxon>
        <taxon>Micrococcales</taxon>
        <taxon>Dermatophilaceae</taxon>
        <taxon>Kineosphaera</taxon>
    </lineage>
</organism>
<evidence type="ECO:0000313" key="2">
    <source>
        <dbReference type="Proteomes" id="UP000008366"/>
    </source>
</evidence>
<comment type="caution">
    <text evidence="1">The sequence shown here is derived from an EMBL/GenBank/DDBJ whole genome shotgun (WGS) entry which is preliminary data.</text>
</comment>
<dbReference type="EMBL" id="BAHD01000136">
    <property type="protein sequence ID" value="GAB98361.1"/>
    <property type="molecule type" value="Genomic_DNA"/>
</dbReference>
<evidence type="ECO:0000313" key="1">
    <source>
        <dbReference type="EMBL" id="GAB98361.1"/>
    </source>
</evidence>
<protein>
    <submittedName>
        <fullName evidence="1">Uncharacterized protein</fullName>
    </submittedName>
</protein>
<dbReference type="AlphaFoldDB" id="K6WX36"/>
<accession>K6WX36</accession>
<gene>
    <name evidence="1" type="ORF">KILIM_136_00040</name>
</gene>
<proteinExistence type="predicted"/>